<dbReference type="Gene3D" id="3.40.630.30">
    <property type="match status" value="2"/>
</dbReference>
<dbReference type="PANTHER" id="PTHR37817:SF1">
    <property type="entry name" value="N-ACETYLTRANSFERASE EIS"/>
    <property type="match status" value="1"/>
</dbReference>
<dbReference type="EMBL" id="CADCTO010000010">
    <property type="protein sequence ID" value="CAA9213051.1"/>
    <property type="molecule type" value="Genomic_DNA"/>
</dbReference>
<dbReference type="GO" id="GO:0034069">
    <property type="term" value="F:aminoglycoside N-acetyltransferase activity"/>
    <property type="evidence" value="ECO:0007669"/>
    <property type="project" value="TreeGrafter"/>
</dbReference>
<protein>
    <submittedName>
        <fullName evidence="1">Uncharacterized protein</fullName>
    </submittedName>
</protein>
<dbReference type="InterPro" id="IPR016181">
    <property type="entry name" value="Acyl_CoA_acyltransferase"/>
</dbReference>
<dbReference type="InterPro" id="IPR051554">
    <property type="entry name" value="Acetyltransferase_Eis"/>
</dbReference>
<dbReference type="GO" id="GO:0030649">
    <property type="term" value="P:aminoglycoside antibiotic catabolic process"/>
    <property type="evidence" value="ECO:0007669"/>
    <property type="project" value="TreeGrafter"/>
</dbReference>
<accession>A0A6J4H3G2</accession>
<reference evidence="1" key="1">
    <citation type="submission" date="2020-02" db="EMBL/GenBank/DDBJ databases">
        <authorList>
            <person name="Meier V. D."/>
        </authorList>
    </citation>
    <scope>NUCLEOTIDE SEQUENCE</scope>
    <source>
        <strain evidence="1">AVDCRST_MAG63</strain>
    </source>
</reference>
<dbReference type="PANTHER" id="PTHR37817">
    <property type="entry name" value="N-ACETYLTRANSFERASE EIS"/>
    <property type="match status" value="1"/>
</dbReference>
<sequence length="388" mass="43224">MDEGELRRIAEPAGASADSRGWMKIHLALSPEQPDVSRLWAPTFDLRIGPVVVRMGGVAGVGTEESLRHRGCARRVLEESTRYFTETGHDVALLFGIPDFYHRFGYAPVLPVTTLTVKTDDARLVLPWRERQGWSLRPLQESDWRAVLEIYHDNNRERTGTLIRPLAQWRGYRHGTQWTSQVETHLIVDGGTGGIAGYLAFDTARDGFRVGDLGYRSPAVFPALLATMAEQAGERGLEEFQVRLPPDHPFTRFCRRCGGVLQTAYERNAGGMARIIDQHSLFEKLTPLLAERLRGTRFAAARGGLALRTDLGTTALDLDGSAVRVGGGERQVWGASMPQMRLIQLVFGYRAVEDVALENDVDVPADSLPLLDALFPVGDPWMYVPDWF</sequence>
<name>A0A6J4H3G2_9BACT</name>
<organism evidence="1">
    <name type="scientific">uncultured Armatimonadetes bacterium</name>
    <dbReference type="NCBI Taxonomy" id="157466"/>
    <lineage>
        <taxon>Bacteria</taxon>
        <taxon>Bacillati</taxon>
        <taxon>Armatimonadota</taxon>
        <taxon>environmental samples</taxon>
    </lineage>
</organism>
<dbReference type="SUPFAM" id="SSF55729">
    <property type="entry name" value="Acyl-CoA N-acyltransferases (Nat)"/>
    <property type="match status" value="1"/>
</dbReference>
<proteinExistence type="predicted"/>
<evidence type="ECO:0000313" key="1">
    <source>
        <dbReference type="EMBL" id="CAA9213051.1"/>
    </source>
</evidence>
<dbReference type="Pfam" id="PF13527">
    <property type="entry name" value="Acetyltransf_9"/>
    <property type="match status" value="1"/>
</dbReference>
<dbReference type="AlphaFoldDB" id="A0A6J4H3G2"/>
<gene>
    <name evidence="1" type="ORF">AVDCRST_MAG63-72</name>
</gene>